<keyword evidence="1" id="KW-0482">Metalloprotease</keyword>
<dbReference type="Pfam" id="PF07364">
    <property type="entry name" value="DUF1485"/>
    <property type="match status" value="1"/>
</dbReference>
<evidence type="ECO:0000259" key="3">
    <source>
        <dbReference type="Pfam" id="PF07364"/>
    </source>
</evidence>
<dbReference type="OrthoDB" id="9782658at2"/>
<dbReference type="AlphaFoldDB" id="A0A418SVK7"/>
<accession>A0A418SVK7</accession>
<comment type="cofactor">
    <cofactor evidence="1">
        <name>Zn(2+)</name>
        <dbReference type="ChEBI" id="CHEBI:29105"/>
    </cofactor>
    <text evidence="1">Binds 1 zinc ion per subunit.</text>
</comment>
<evidence type="ECO:0000313" key="5">
    <source>
        <dbReference type="Proteomes" id="UP000284202"/>
    </source>
</evidence>
<dbReference type="Pfam" id="PF07171">
    <property type="entry name" value="MlrC_C"/>
    <property type="match status" value="1"/>
</dbReference>
<comment type="similarity">
    <text evidence="1">Belongs to the peptidase M81 family.</text>
</comment>
<feature type="domain" description="Microcystin LR degradation protein MlrC C-terminal" evidence="2">
    <location>
        <begin position="299"/>
        <end position="474"/>
    </location>
</feature>
<dbReference type="InterPro" id="IPR009197">
    <property type="entry name" value="MlrC"/>
</dbReference>
<dbReference type="InterPro" id="IPR010799">
    <property type="entry name" value="MlrC_C"/>
</dbReference>
<gene>
    <name evidence="4" type="ORF">D3P04_11680</name>
</gene>
<keyword evidence="1" id="KW-0378">Hydrolase</keyword>
<evidence type="ECO:0000259" key="2">
    <source>
        <dbReference type="Pfam" id="PF07171"/>
    </source>
</evidence>
<dbReference type="GO" id="GO:0046872">
    <property type="term" value="F:metal ion binding"/>
    <property type="evidence" value="ECO:0007669"/>
    <property type="project" value="UniProtKB-KW"/>
</dbReference>
<evidence type="ECO:0000313" key="4">
    <source>
        <dbReference type="EMBL" id="RJE84955.1"/>
    </source>
</evidence>
<dbReference type="EMBL" id="QZCG01000007">
    <property type="protein sequence ID" value="RJE84955.1"/>
    <property type="molecule type" value="Genomic_DNA"/>
</dbReference>
<feature type="domain" description="Microcystin LR degradation protein MlrC N-terminal" evidence="3">
    <location>
        <begin position="4"/>
        <end position="288"/>
    </location>
</feature>
<dbReference type="GO" id="GO:0006508">
    <property type="term" value="P:proteolysis"/>
    <property type="evidence" value="ECO:0007669"/>
    <property type="project" value="UniProtKB-KW"/>
</dbReference>
<comment type="function">
    <text evidence="1">Involved in peptidolytic degradation of cyclic heptapeptide hepatotoxin microcystin (MC).</text>
</comment>
<keyword evidence="1" id="KW-0645">Protease</keyword>
<keyword evidence="5" id="KW-1185">Reference proteome</keyword>
<sequence length="490" mass="51648">MSKRIAVGGFLHETNTFAPTKAALADFERGGGSGPMARGKEIFTRSGKSNQGIMGAIDHARAQGWDIVPTIWCAASPSAHTTEEAFETVSGEMIERIASALPLDGIYLDLHGAMVCEHLDDGEGELLKRLRARVGEVPIVVSLDLHANVTPLMVEMADVLDSYRTYPHVDMFTTGKRCGEILGRLMDGEKNEKAYLQAPFLTAISWQSTDEEPAKGLYAKAARLADSLLSVSFNMGFPAADFPDCGMSVTAYGAGAGEAAQALMDRVMAAEPAFVGEVLTPDEAVAKARLLAGDMPVIIADTQDNPGAGGDANTTGMLHALIRNDARNALIGGIYDPDAALAAHAAGVGATIRLSLGGQSGGDAPVEAEFFVEAVSDGKFLAKGPYYGVGPMDLGPCAVLRIGDVRICVISLKAQMAEREMFRHLGLIPEQARVIVVKSSVHFRADFSPIASAILVAAAAGPMAVDPASLPWERLRKGLRLSPLGDAFGE</sequence>
<dbReference type="RefSeq" id="WP_119749031.1">
    <property type="nucleotide sequence ID" value="NZ_QZCG01000007.1"/>
</dbReference>
<dbReference type="InterPro" id="IPR015995">
    <property type="entry name" value="MlrC_N"/>
</dbReference>
<name>A0A418SVK7_9RHOB</name>
<reference evidence="5" key="1">
    <citation type="submission" date="2018-09" db="EMBL/GenBank/DDBJ databases">
        <title>Acidovorax cavernicola nov. sp. isolated from Gruta de las Maravillas (Aracena, Spain).</title>
        <authorList>
            <person name="Jurado V."/>
            <person name="Gutierrez-Patricio S."/>
            <person name="Gonzalez-Pimentel J.L."/>
            <person name="Miller A.Z."/>
            <person name="Laiz L."/>
            <person name="Saiz-Jimenez C."/>
        </authorList>
    </citation>
    <scope>NUCLEOTIDE SEQUENCE [LARGE SCALE GENOMIC DNA]</scope>
    <source>
        <strain evidence="5">1011MAR3C25</strain>
    </source>
</reference>
<proteinExistence type="inferred from homology"/>
<organism evidence="4 5">
    <name type="scientific">Paracoccus onubensis</name>
    <dbReference type="NCBI Taxonomy" id="1675788"/>
    <lineage>
        <taxon>Bacteria</taxon>
        <taxon>Pseudomonadati</taxon>
        <taxon>Pseudomonadota</taxon>
        <taxon>Alphaproteobacteria</taxon>
        <taxon>Rhodobacterales</taxon>
        <taxon>Paracoccaceae</taxon>
        <taxon>Paracoccus</taxon>
    </lineage>
</organism>
<dbReference type="Proteomes" id="UP000284202">
    <property type="component" value="Unassembled WGS sequence"/>
</dbReference>
<evidence type="ECO:0000256" key="1">
    <source>
        <dbReference type="PIRNR" id="PIRNR012702"/>
    </source>
</evidence>
<dbReference type="PIRSF" id="PIRSF012702">
    <property type="entry name" value="UCP012702"/>
    <property type="match status" value="1"/>
</dbReference>
<dbReference type="GO" id="GO:0008237">
    <property type="term" value="F:metallopeptidase activity"/>
    <property type="evidence" value="ECO:0007669"/>
    <property type="project" value="UniProtKB-KW"/>
</dbReference>
<comment type="caution">
    <text evidence="4">The sequence shown here is derived from an EMBL/GenBank/DDBJ whole genome shotgun (WGS) entry which is preliminary data.</text>
</comment>
<protein>
    <recommendedName>
        <fullName evidence="1">Microcystinase C</fullName>
        <shortName evidence="1">MlrC</shortName>
    </recommendedName>
</protein>
<keyword evidence="1" id="KW-0479">Metal-binding</keyword>